<dbReference type="InterPro" id="IPR001940">
    <property type="entry name" value="Peptidase_S1C"/>
</dbReference>
<dbReference type="InterPro" id="IPR009003">
    <property type="entry name" value="Peptidase_S1_PA"/>
</dbReference>
<feature type="chain" id="PRO_5045222244" evidence="3">
    <location>
        <begin position="40"/>
        <end position="422"/>
    </location>
</feature>
<proteinExistence type="predicted"/>
<protein>
    <submittedName>
        <fullName evidence="4">Trypsin-like peptidase domain-containing protein</fullName>
    </submittedName>
</protein>
<keyword evidence="2" id="KW-0812">Transmembrane</keyword>
<feature type="compositionally biased region" description="Low complexity" evidence="1">
    <location>
        <begin position="372"/>
        <end position="390"/>
    </location>
</feature>
<gene>
    <name evidence="4" type="ORF">ACFSHS_18880</name>
</gene>
<keyword evidence="2" id="KW-0472">Membrane</keyword>
<dbReference type="EMBL" id="JBHUHP010000023">
    <property type="protein sequence ID" value="MFD2093631.1"/>
    <property type="molecule type" value="Genomic_DNA"/>
</dbReference>
<feature type="transmembrane region" description="Helical" evidence="2">
    <location>
        <begin position="335"/>
        <end position="357"/>
    </location>
</feature>
<reference evidence="5" key="1">
    <citation type="journal article" date="2019" name="Int. J. Syst. Evol. Microbiol.">
        <title>The Global Catalogue of Microorganisms (GCM) 10K type strain sequencing project: providing services to taxonomists for standard genome sequencing and annotation.</title>
        <authorList>
            <consortium name="The Broad Institute Genomics Platform"/>
            <consortium name="The Broad Institute Genome Sequencing Center for Infectious Disease"/>
            <person name="Wu L."/>
            <person name="Ma J."/>
        </authorList>
    </citation>
    <scope>NUCLEOTIDE SEQUENCE [LARGE SCALE GENOMIC DNA]</scope>
    <source>
        <strain evidence="5">JCM 3338</strain>
    </source>
</reference>
<dbReference type="SUPFAM" id="SSF50494">
    <property type="entry name" value="Trypsin-like serine proteases"/>
    <property type="match status" value="1"/>
</dbReference>
<evidence type="ECO:0000256" key="2">
    <source>
        <dbReference type="SAM" id="Phobius"/>
    </source>
</evidence>
<evidence type="ECO:0000256" key="3">
    <source>
        <dbReference type="SAM" id="SignalP"/>
    </source>
</evidence>
<comment type="caution">
    <text evidence="4">The sequence shown here is derived from an EMBL/GenBank/DDBJ whole genome shotgun (WGS) entry which is preliminary data.</text>
</comment>
<feature type="region of interest" description="Disordered" evidence="1">
    <location>
        <begin position="364"/>
        <end position="399"/>
    </location>
</feature>
<accession>A0ABW4XDW6</accession>
<organism evidence="4 5">
    <name type="scientific">Blastococcus deserti</name>
    <dbReference type="NCBI Taxonomy" id="2259033"/>
    <lineage>
        <taxon>Bacteria</taxon>
        <taxon>Bacillati</taxon>
        <taxon>Actinomycetota</taxon>
        <taxon>Actinomycetes</taxon>
        <taxon>Geodermatophilales</taxon>
        <taxon>Geodermatophilaceae</taxon>
        <taxon>Blastococcus</taxon>
    </lineage>
</organism>
<evidence type="ECO:0000313" key="4">
    <source>
        <dbReference type="EMBL" id="MFD2093631.1"/>
    </source>
</evidence>
<sequence length="422" mass="42920">MNETTRQRAAAGGRHTLTALAGISAAAAIAVLQPAPALAAELGDAEKSILHVGITWEGYIEYPTDSGTVWSDKVTAYGACTGWFASEEGHIVTAGHCIDPEKGRENLLRRFLTGYDALDLLPEAMVYWKVEGNTQGSDPLRSVSVIQPSAVEGAVIDSPLTVQVIDHLPLADGDLALLKANGLSDSTPALPVATDRPAIGDPITAIGFPGSVEDVVDGARVRASFKSGTVSSSQVSPEGVAGTEINADISPGMSGGPTINAAGEVLGVNSFLIRGEEQSFNFITDVDALRSFLQKHDFPLGTGSASAGDGGAPADGSLTPVDAPAVRSDGSGVPAWLYVAGGLALVLLTNVGLVLALQRRHGSPVATETQGAAAPTDATAPTDSAAAQQPCGHADNPPDARFCHDCGSRLATGSQVGAASSA</sequence>
<dbReference type="PANTHER" id="PTHR43019:SF23">
    <property type="entry name" value="PROTEASE DO-LIKE 5, CHLOROPLASTIC"/>
    <property type="match status" value="1"/>
</dbReference>
<dbReference type="PANTHER" id="PTHR43019">
    <property type="entry name" value="SERINE ENDOPROTEASE DEGS"/>
    <property type="match status" value="1"/>
</dbReference>
<keyword evidence="5" id="KW-1185">Reference proteome</keyword>
<dbReference type="Proteomes" id="UP001597402">
    <property type="component" value="Unassembled WGS sequence"/>
</dbReference>
<dbReference type="Gene3D" id="2.40.10.120">
    <property type="match status" value="1"/>
</dbReference>
<dbReference type="Pfam" id="PF13365">
    <property type="entry name" value="Trypsin_2"/>
    <property type="match status" value="1"/>
</dbReference>
<dbReference type="RefSeq" id="WP_376879443.1">
    <property type="nucleotide sequence ID" value="NZ_JBHUHP010000023.1"/>
</dbReference>
<evidence type="ECO:0000256" key="1">
    <source>
        <dbReference type="SAM" id="MobiDB-lite"/>
    </source>
</evidence>
<dbReference type="PRINTS" id="PR00834">
    <property type="entry name" value="PROTEASES2C"/>
</dbReference>
<keyword evidence="2" id="KW-1133">Transmembrane helix</keyword>
<feature type="signal peptide" evidence="3">
    <location>
        <begin position="1"/>
        <end position="39"/>
    </location>
</feature>
<evidence type="ECO:0000313" key="5">
    <source>
        <dbReference type="Proteomes" id="UP001597402"/>
    </source>
</evidence>
<name>A0ABW4XDW6_9ACTN</name>
<keyword evidence="3" id="KW-0732">Signal</keyword>